<reference evidence="13" key="1">
    <citation type="submission" date="2021-07" db="EMBL/GenBank/DDBJ databases">
        <authorList>
            <person name="Durling M."/>
        </authorList>
    </citation>
    <scope>NUCLEOTIDE SEQUENCE</scope>
</reference>
<evidence type="ECO:0000256" key="3">
    <source>
        <dbReference type="ARBA" id="ARBA00022490"/>
    </source>
</evidence>
<evidence type="ECO:0000256" key="6">
    <source>
        <dbReference type="PIRSR" id="PIRSR601382-1"/>
    </source>
</evidence>
<keyword evidence="3" id="KW-0963">Cytoplasm</keyword>
<dbReference type="GO" id="GO:0004571">
    <property type="term" value="F:mannosyl-oligosaccharide 1,2-alpha-mannosidase activity"/>
    <property type="evidence" value="ECO:0007669"/>
    <property type="project" value="InterPro"/>
</dbReference>
<name>A0A9N9L5E7_9HELO</name>
<dbReference type="GO" id="GO:0005634">
    <property type="term" value="C:nucleus"/>
    <property type="evidence" value="ECO:0007669"/>
    <property type="project" value="TreeGrafter"/>
</dbReference>
<keyword evidence="4" id="KW-0677">Repeat</keyword>
<dbReference type="GO" id="GO:0036503">
    <property type="term" value="P:ERAD pathway"/>
    <property type="evidence" value="ECO:0007669"/>
    <property type="project" value="UniProtKB-ARBA"/>
</dbReference>
<keyword evidence="7" id="KW-0106">Calcium</keyword>
<dbReference type="PRINTS" id="PR00747">
    <property type="entry name" value="GLYHDRLASE47"/>
</dbReference>
<dbReference type="InterPro" id="IPR024372">
    <property type="entry name" value="Ecm29_N"/>
</dbReference>
<protein>
    <recommendedName>
        <fullName evidence="9">alpha-1,2-Mannosidase</fullName>
        <ecNumber evidence="9">3.2.1.-</ecNumber>
    </recommendedName>
</protein>
<dbReference type="Gene3D" id="1.50.10.10">
    <property type="match status" value="1"/>
</dbReference>
<feature type="disulfide bond" evidence="8">
    <location>
        <begin position="2384"/>
        <end position="2427"/>
    </location>
</feature>
<evidence type="ECO:0000256" key="2">
    <source>
        <dbReference type="ARBA" id="ARBA00007658"/>
    </source>
</evidence>
<feature type="active site" description="Proton donor" evidence="6">
    <location>
        <position position="2441"/>
    </location>
</feature>
<dbReference type="Pfam" id="PF01532">
    <property type="entry name" value="Glyco_hydro_47"/>
    <property type="match status" value="1"/>
</dbReference>
<comment type="subcellular location">
    <subcellularLocation>
        <location evidence="1">Cytoplasm</location>
    </subcellularLocation>
</comment>
<keyword evidence="9" id="KW-0326">Glycosidase</keyword>
<feature type="region of interest" description="Disordered" evidence="10">
    <location>
        <begin position="2447"/>
        <end position="2466"/>
    </location>
</feature>
<feature type="domain" description="Proteasome adapter and scaffold protein ECM29 HEAT-repeat" evidence="12">
    <location>
        <begin position="1277"/>
        <end position="1438"/>
    </location>
</feature>
<dbReference type="GO" id="GO:0005975">
    <property type="term" value="P:carbohydrate metabolic process"/>
    <property type="evidence" value="ECO:0007669"/>
    <property type="project" value="InterPro"/>
</dbReference>
<dbReference type="Proteomes" id="UP000696280">
    <property type="component" value="Unassembled WGS sequence"/>
</dbReference>
<feature type="region of interest" description="Disordered" evidence="10">
    <location>
        <begin position="1835"/>
        <end position="1861"/>
    </location>
</feature>
<organism evidence="13 14">
    <name type="scientific">Hymenoscyphus fraxineus</name>
    <dbReference type="NCBI Taxonomy" id="746836"/>
    <lineage>
        <taxon>Eukaryota</taxon>
        <taxon>Fungi</taxon>
        <taxon>Dikarya</taxon>
        <taxon>Ascomycota</taxon>
        <taxon>Pezizomycotina</taxon>
        <taxon>Leotiomycetes</taxon>
        <taxon>Helotiales</taxon>
        <taxon>Helotiaceae</taxon>
        <taxon>Hymenoscyphus</taxon>
    </lineage>
</organism>
<dbReference type="GO" id="GO:0000502">
    <property type="term" value="C:proteasome complex"/>
    <property type="evidence" value="ECO:0007669"/>
    <property type="project" value="UniProtKB-KW"/>
</dbReference>
<dbReference type="GO" id="GO:0005737">
    <property type="term" value="C:cytoplasm"/>
    <property type="evidence" value="ECO:0007669"/>
    <property type="project" value="UniProtKB-SubCell"/>
</dbReference>
<dbReference type="Gene3D" id="1.25.10.10">
    <property type="entry name" value="Leucine-rich Repeat Variant"/>
    <property type="match status" value="3"/>
</dbReference>
<sequence>MSATATEARELELCGKVEMRIALAEDSKLQPLLTTYLPPLLLKLASEHASVRNKVISTCQHIKIRLAGNQSIILPVAKLLTQYKENPGVAMIRHFDLMFIQQSEQMDLLPVLLHGLAEDAGKPTCATIFNLFLRLLPQLRIPLRGSKEDVELRQQLGLDKHTKDAQFAALWFSKLMLLTVIRSNASGITCPGLTVQEYEFLTLSGKQETWDPSSDEGLNLTQTKIVVLAFLASGAFTDEERFLAALFASGDSNSRIAGAGDDMLKRSAISLEDSEMISNLLQTYFTLKPALQTRLLVLLTKSAISTTFPRQIVNIVQQAIQPDDNTNLPAKGLETTKFRNALFNYMNWVSHMSSPENIAQVAPQLVGFLRNYIEDQGWPIPHEKSDTEAAALRALAYETMGSLAKTTPSIARHKDLSLVRWLFRSLTEDQSSSTIFVSIEGALSSLLNNFAAPLDDELKYELRSLLLHYMTIPDDEDVRSARFSTVRWANRCLGYDDIVGRWIDILALGGRKDERGDVMEEGKKGLDPYWYTLLSNTSSSASAGYKLPDWSEMVKVFFTGKSILENSTVSNSMKSGMEVDHISVFGNFSGPKINAFPSAVSYCRRMLLMGSLEKSEIAFDVDADWERQLDVLFRSDKRSREIMKSHIKTIDETALDVYLSAALEGMLRNDGNGLGDCGKCLVDILALSPSSAVGRIANRANELLPSIKSNNVATREISSQAFGILASHPMAEDQIVEKLVESLLEDVKPWSSAVGAELNKVSGAILALGYLLSRFAFYGRLGTHNEALVQQVINLLFEVLSKARDVSTKEAVLNAVGQISASGILTAEGISGSSLKADGLIELLAAEVKKGNERAISALGRLALVFDEDSEFTTSIFTTLYALSELKQAEVHFAVGEALSSASACWESEALLLSLDVDADYKGRAGRAATIESVVTRLLKDCKTTKPSLKKASGIWLFSVVSNNSGHVKVQSRLRECQAAFMGLLSARDDLVQETASRGLSLVYEQGDAALRKQLVNDLMASFTGTSTQLKVDEETELFEPGALPTGDNKSVTSYKDIVSLADELGNPSLVYKFMALAQNAATWTTRAAFGRFGLSQMLTEESIVDAALIKKLYRYKFDPNPNVQRSMNDIWNALVKDSAATTELYFEEILQELLISILAKEWRTRQASCAAIADLVSGREFEKYEKYLSEIWSKTFKVLDDIKLSVREAALALTMSLTGILVRQIEVGASSKASSMLKEVLPFLLSEQGMESSAEEVRIFATVTVLKLIKSGGKALLPFIPDLVEKLIGLLSTMEGEGVEYVRLRAAHYKTTEEKIDNMRTTAVSQSPIMEAIERCLDILDEPTMKELVPRLENTIKTSIGMPSKIGCSGVLVSLATRHTFVFRPHADSFLKVLEKAVLDRNNAVSSGYARACGYLARVATPASVTKLSAYSKKLYFDAEDEVRRQISADIIYSVSKFATDRFNEFAAAFLPFIFFAKHDFDAHVKKQFEKTWDENVGGSRAVLLYSKEINALAVENLDSPKWTIKHTAALTIADVVTCSGSDISNVNSVAIWPALEKALALKTFDGKEIVLEAFVKLAKDGKSLWENDSAIAAQMKKIAIREAKRNSETYRPHSFDSLGKYSEIRVDIDMFDDVYSIIGPFLEDITNEDKMDTDDDSKKDGSDGALMTNGISALYRAVNVKLAPITHLPQLLEISKKVTSSTKITTATRLAIYERSKTLFEGLSKATSTSETNNYELAFGFLSLLDIASGSGTETMRTKKGEAAETIAKAFVGNVFGKAKEGREELKQKIKSVIVEGRNVERSPQVKAAFERTLKILEDHSPERFGTVRETALHSTTDKATDPLKTPRESANQAPAPSAKATRLEDSVFCTLLTEPNCRSFTPLCIFAIHLGYDLAASMNALRDPFSLHRSPAYHILKGTATRAATEVTQKVVEAGTQAYESGKQAFEDMSTFSVPKNVPSFTNPQRELENRVWGSSGVTARSGAAGNGGVIGGIQDRVGGLLGQSRDLPMYKDKPYSYVASRRQRSIWKRKRTLGIGGFLFLSLLYFLGYFGDDENTTEKAKETWKWLQRPEKAGTIDWNDRRDRVTDAFKLSWDAYERYAWGYDEFHPVSKNGRQMTPKGMGWIIVDALDTMMLMNLTSRLTHAREWMKTSLDYEQDQEVNTFETTIRMLGGLLSAHYLSTAFPDLAPLTDDDEGAAGEDLYLEKAKDLADRLMGAFDSPSGVPYASVNLKTFKGVESHADAGASSTAEAATLQLELKYLTKLTGETLYWEKAEHVIKVIDDNGREGGLVPIYIYANDGTFRGENIRLGSRGDSYYEYLIKQYLQTSKEEPIYEELWDESLAGVRKHLITYSKPSKFTVLAERPEGLHEPLSPKMDHLVCFMPGTIALGATGGLTEAEARKLPTWSTKKDEEMVLARELMQTCWGMYKVMATGLAPEIAHFHMEEPPPPPSTPHKSTIDMDDDSPDAEWKKDFLIKGLDRHNLQRPETVESLFYMWRITGDVMYRQWGWEMFNAFLKYTAVDEGGGFTSLDNADAIPPPFRDNMESFWLAETLKYFYLLFSPNDLIPLDKVVINTEAHIFPRFKLGKMFKTGWQRKKRDKDGKIIPDPPAKVKVETKTVEVVKTGGS</sequence>
<comment type="caution">
    <text evidence="13">The sequence shown here is derived from an EMBL/GenBank/DDBJ whole genome shotgun (WGS) entry which is preliminary data.</text>
</comment>
<feature type="domain" description="Proteasome component Ecm29 N-terminal" evidence="11">
    <location>
        <begin position="16"/>
        <end position="507"/>
    </location>
</feature>
<keyword evidence="7" id="KW-0479">Metal-binding</keyword>
<dbReference type="InterPro" id="IPR055443">
    <property type="entry name" value="HEAT_ECM29"/>
</dbReference>
<dbReference type="PANTHER" id="PTHR23346">
    <property type="entry name" value="TRANSLATIONAL ACTIVATOR GCN1-RELATED"/>
    <property type="match status" value="1"/>
</dbReference>
<dbReference type="EMBL" id="CAJVRL010000081">
    <property type="protein sequence ID" value="CAG8957857.1"/>
    <property type="molecule type" value="Genomic_DNA"/>
</dbReference>
<dbReference type="InterPro" id="IPR016024">
    <property type="entry name" value="ARM-type_fold"/>
</dbReference>
<feature type="active site" description="Proton donor" evidence="6">
    <location>
        <position position="2168"/>
    </location>
</feature>
<keyword evidence="14" id="KW-1185">Reference proteome</keyword>
<comment type="similarity">
    <text evidence="2 9">Belongs to the glycosyl hydrolase 47 family.</text>
</comment>
<dbReference type="OrthoDB" id="16066at2759"/>
<dbReference type="EC" id="3.2.1.-" evidence="9"/>
<dbReference type="GO" id="GO:0016020">
    <property type="term" value="C:membrane"/>
    <property type="evidence" value="ECO:0007669"/>
    <property type="project" value="InterPro"/>
</dbReference>
<evidence type="ECO:0000259" key="11">
    <source>
        <dbReference type="Pfam" id="PF13001"/>
    </source>
</evidence>
<dbReference type="Pfam" id="PF23731">
    <property type="entry name" value="ARM_ECM29_C"/>
    <property type="match status" value="1"/>
</dbReference>
<keyword evidence="5" id="KW-0647">Proteasome</keyword>
<keyword evidence="9" id="KW-0378">Hydrolase</keyword>
<gene>
    <name evidence="13" type="ORF">HYFRA_00000197</name>
</gene>
<dbReference type="GO" id="GO:0005509">
    <property type="term" value="F:calcium ion binding"/>
    <property type="evidence" value="ECO:0007669"/>
    <property type="project" value="InterPro"/>
</dbReference>
<dbReference type="InterPro" id="IPR011989">
    <property type="entry name" value="ARM-like"/>
</dbReference>
<dbReference type="InterPro" id="IPR012341">
    <property type="entry name" value="6hp_glycosidase-like_sf"/>
</dbReference>
<evidence type="ECO:0000313" key="14">
    <source>
        <dbReference type="Proteomes" id="UP000696280"/>
    </source>
</evidence>
<proteinExistence type="inferred from homology"/>
<dbReference type="GO" id="GO:0060090">
    <property type="term" value="F:molecular adaptor activity"/>
    <property type="evidence" value="ECO:0007669"/>
    <property type="project" value="InterPro"/>
</dbReference>
<dbReference type="InterPro" id="IPR001382">
    <property type="entry name" value="Glyco_hydro_47"/>
</dbReference>
<comment type="cofactor">
    <cofactor evidence="7">
        <name>Ca(2+)</name>
        <dbReference type="ChEBI" id="CHEBI:29108"/>
    </cofactor>
</comment>
<evidence type="ECO:0000256" key="1">
    <source>
        <dbReference type="ARBA" id="ARBA00004496"/>
    </source>
</evidence>
<dbReference type="Pfam" id="PF13001">
    <property type="entry name" value="ECM29_N"/>
    <property type="match status" value="1"/>
</dbReference>
<dbReference type="GO" id="GO:0043248">
    <property type="term" value="P:proteasome assembly"/>
    <property type="evidence" value="ECO:0007669"/>
    <property type="project" value="InterPro"/>
</dbReference>
<dbReference type="PANTHER" id="PTHR23346:SF19">
    <property type="entry name" value="PROTEASOME ADAPTER AND SCAFFOLD PROTEIN ECM29"/>
    <property type="match status" value="1"/>
</dbReference>
<dbReference type="SUPFAM" id="SSF48371">
    <property type="entry name" value="ARM repeat"/>
    <property type="match status" value="3"/>
</dbReference>
<evidence type="ECO:0000259" key="12">
    <source>
        <dbReference type="Pfam" id="PF24492"/>
    </source>
</evidence>
<feature type="binding site" evidence="7">
    <location>
        <position position="2579"/>
    </location>
    <ligand>
        <name>Ca(2+)</name>
        <dbReference type="ChEBI" id="CHEBI:29108"/>
    </ligand>
</feature>
<feature type="compositionally biased region" description="Basic and acidic residues" evidence="10">
    <location>
        <begin position="1838"/>
        <end position="1850"/>
    </location>
</feature>
<feature type="active site" evidence="6">
    <location>
        <position position="2317"/>
    </location>
</feature>
<keyword evidence="8" id="KW-1015">Disulfide bond</keyword>
<feature type="active site" evidence="6">
    <location>
        <position position="2491"/>
    </location>
</feature>
<evidence type="ECO:0000313" key="13">
    <source>
        <dbReference type="EMBL" id="CAG8957857.1"/>
    </source>
</evidence>
<accession>A0A9N9L5E7</accession>
<evidence type="ECO:0000256" key="8">
    <source>
        <dbReference type="PIRSR" id="PIRSR601382-3"/>
    </source>
</evidence>
<evidence type="ECO:0000256" key="5">
    <source>
        <dbReference type="ARBA" id="ARBA00022942"/>
    </source>
</evidence>
<dbReference type="Pfam" id="PF24492">
    <property type="entry name" value="HEAT_ECM29"/>
    <property type="match status" value="1"/>
</dbReference>
<evidence type="ECO:0000256" key="10">
    <source>
        <dbReference type="SAM" id="MobiDB-lite"/>
    </source>
</evidence>
<dbReference type="SUPFAM" id="SSF48225">
    <property type="entry name" value="Seven-hairpin glycosidases"/>
    <property type="match status" value="1"/>
</dbReference>
<evidence type="ECO:0000256" key="9">
    <source>
        <dbReference type="RuleBase" id="RU361193"/>
    </source>
</evidence>
<evidence type="ECO:0000256" key="7">
    <source>
        <dbReference type="PIRSR" id="PIRSR601382-2"/>
    </source>
</evidence>
<dbReference type="InterPro" id="IPR036026">
    <property type="entry name" value="Seven-hairpin_glycosidases"/>
</dbReference>
<evidence type="ECO:0000256" key="4">
    <source>
        <dbReference type="ARBA" id="ARBA00022737"/>
    </source>
</evidence>